<proteinExistence type="predicted"/>
<dbReference type="Proteomes" id="UP000242146">
    <property type="component" value="Unassembled WGS sequence"/>
</dbReference>
<organism evidence="1 2">
    <name type="scientific">Hesseltinella vesiculosa</name>
    <dbReference type="NCBI Taxonomy" id="101127"/>
    <lineage>
        <taxon>Eukaryota</taxon>
        <taxon>Fungi</taxon>
        <taxon>Fungi incertae sedis</taxon>
        <taxon>Mucoromycota</taxon>
        <taxon>Mucoromycotina</taxon>
        <taxon>Mucoromycetes</taxon>
        <taxon>Mucorales</taxon>
        <taxon>Cunninghamellaceae</taxon>
        <taxon>Hesseltinella</taxon>
    </lineage>
</organism>
<dbReference type="AlphaFoldDB" id="A0A1X2G807"/>
<comment type="caution">
    <text evidence="1">The sequence shown here is derived from an EMBL/GenBank/DDBJ whole genome shotgun (WGS) entry which is preliminary data.</text>
</comment>
<accession>A0A1X2G807</accession>
<sequence>MKYAGVFKKNHLTTYSRVDWQRCYEEGLAHGFFKTYKNYNALKNTLNQSNGPSND</sequence>
<reference evidence="1 2" key="1">
    <citation type="submission" date="2016-07" db="EMBL/GenBank/DDBJ databases">
        <title>Pervasive Adenine N6-methylation of Active Genes in Fungi.</title>
        <authorList>
            <consortium name="DOE Joint Genome Institute"/>
            <person name="Mondo S.J."/>
            <person name="Dannebaum R.O."/>
            <person name="Kuo R.C."/>
            <person name="Labutti K."/>
            <person name="Haridas S."/>
            <person name="Kuo A."/>
            <person name="Salamov A."/>
            <person name="Ahrendt S.R."/>
            <person name="Lipzen A."/>
            <person name="Sullivan W."/>
            <person name="Andreopoulos W.B."/>
            <person name="Clum A."/>
            <person name="Lindquist E."/>
            <person name="Daum C."/>
            <person name="Ramamoorthy G.K."/>
            <person name="Gryganskyi A."/>
            <person name="Culley D."/>
            <person name="Magnuson J.K."/>
            <person name="James T.Y."/>
            <person name="O'Malley M.A."/>
            <person name="Stajich J.E."/>
            <person name="Spatafora J.W."/>
            <person name="Visel A."/>
            <person name="Grigoriev I.V."/>
        </authorList>
    </citation>
    <scope>NUCLEOTIDE SEQUENCE [LARGE SCALE GENOMIC DNA]</scope>
    <source>
        <strain evidence="1 2">NRRL 3301</strain>
    </source>
</reference>
<name>A0A1X2G807_9FUNG</name>
<evidence type="ECO:0000313" key="2">
    <source>
        <dbReference type="Proteomes" id="UP000242146"/>
    </source>
</evidence>
<keyword evidence="2" id="KW-1185">Reference proteome</keyword>
<gene>
    <name evidence="1" type="ORF">DM01DRAFT_1339039</name>
</gene>
<evidence type="ECO:0000313" key="1">
    <source>
        <dbReference type="EMBL" id="ORX47407.1"/>
    </source>
</evidence>
<protein>
    <submittedName>
        <fullName evidence="1">Uncharacterized protein</fullName>
    </submittedName>
</protein>
<dbReference type="EMBL" id="MCGT01000033">
    <property type="protein sequence ID" value="ORX47407.1"/>
    <property type="molecule type" value="Genomic_DNA"/>
</dbReference>